<dbReference type="GeneID" id="10796105"/>
<evidence type="ECO:0000256" key="1">
    <source>
        <dbReference type="SAM" id="Coils"/>
    </source>
</evidence>
<dbReference type="HOGENOM" id="CLU_078137_0_0_2"/>
<evidence type="ECO:0000313" key="3">
    <source>
        <dbReference type="EMBL" id="AEH35768.1"/>
    </source>
</evidence>
<dbReference type="AlphaFoldDB" id="F8D6U1"/>
<dbReference type="OrthoDB" id="170871at2157"/>
<dbReference type="eggNOG" id="arCOG03053">
    <property type="taxonomic scope" value="Archaea"/>
</dbReference>
<proteinExistence type="predicted"/>
<feature type="region of interest" description="Disordered" evidence="2">
    <location>
        <begin position="177"/>
        <end position="244"/>
    </location>
</feature>
<protein>
    <submittedName>
        <fullName evidence="3">Uncharacterized protein</fullName>
    </submittedName>
</protein>
<dbReference type="EMBL" id="CP002839">
    <property type="protein sequence ID" value="AEH35768.1"/>
    <property type="molecule type" value="Genomic_DNA"/>
</dbReference>
<dbReference type="Proteomes" id="UP000006794">
    <property type="component" value="Chromosome"/>
</dbReference>
<dbReference type="KEGG" id="hxa:Halxa_1134"/>
<gene>
    <name evidence="3" type="ordered locus">Halxa_1134</name>
</gene>
<evidence type="ECO:0000256" key="2">
    <source>
        <dbReference type="SAM" id="MobiDB-lite"/>
    </source>
</evidence>
<dbReference type="STRING" id="797210.Halxa_1134"/>
<feature type="compositionally biased region" description="Low complexity" evidence="2">
    <location>
        <begin position="188"/>
        <end position="202"/>
    </location>
</feature>
<name>F8D6U1_HALXS</name>
<feature type="coiled-coil region" evidence="1">
    <location>
        <begin position="91"/>
        <end position="153"/>
    </location>
</feature>
<dbReference type="RefSeq" id="WP_013878668.1">
    <property type="nucleotide sequence ID" value="NC_015666.1"/>
</dbReference>
<accession>F8D6U1</accession>
<sequence>MTGLPNRLTTITLATILVVAILAAPLGGAAAIPASSGVQETDADGSANESIQPGAQFAGVVGVQQAEINGSVSERAYAAELATAENNESKAAIIDERIATTETRLATLERRLATLNESREAGELNDGRYRAAVAKTVAEIRSLERELETVESAAADVPDRVLAEQGVDRDAIRTLRERASELDGPETAAAARSIAGDGAGRAFGPERQPGPPIDVDDRRGGDGAGPDGAVPGRGSDGAANASAP</sequence>
<keyword evidence="4" id="KW-1185">Reference proteome</keyword>
<reference evidence="3 4" key="1">
    <citation type="journal article" date="2012" name="Stand. Genomic Sci.">
        <title>Complete genome sequence of Halopiger xanaduensis type strain (SH-6(T)).</title>
        <authorList>
            <person name="Anderson I."/>
            <person name="Tindall B.J."/>
            <person name="Rohde M."/>
            <person name="Lucas S."/>
            <person name="Han J."/>
            <person name="Lapidus A."/>
            <person name="Cheng J.F."/>
            <person name="Goodwin L."/>
            <person name="Pitluck S."/>
            <person name="Peters L."/>
            <person name="Pati A."/>
            <person name="Mikhailova N."/>
            <person name="Pagani I."/>
            <person name="Teshima H."/>
            <person name="Han C."/>
            <person name="Tapia R."/>
            <person name="Land M."/>
            <person name="Woyke T."/>
            <person name="Klenk H.P."/>
            <person name="Kyrpides N."/>
            <person name="Ivanova N."/>
        </authorList>
    </citation>
    <scope>NUCLEOTIDE SEQUENCE [LARGE SCALE GENOMIC DNA]</scope>
    <source>
        <strain evidence="4">DSM 18323 / JCM 14033 / SH-6</strain>
    </source>
</reference>
<evidence type="ECO:0000313" key="4">
    <source>
        <dbReference type="Proteomes" id="UP000006794"/>
    </source>
</evidence>
<organism evidence="3 4">
    <name type="scientific">Halopiger xanaduensis (strain DSM 18323 / JCM 14033 / SH-6)</name>
    <dbReference type="NCBI Taxonomy" id="797210"/>
    <lineage>
        <taxon>Archaea</taxon>
        <taxon>Methanobacteriati</taxon>
        <taxon>Methanobacteriota</taxon>
        <taxon>Stenosarchaea group</taxon>
        <taxon>Halobacteria</taxon>
        <taxon>Halobacteriales</taxon>
        <taxon>Natrialbaceae</taxon>
        <taxon>Halopiger</taxon>
    </lineage>
</organism>
<keyword evidence="1" id="KW-0175">Coiled coil</keyword>